<evidence type="ECO:0000256" key="7">
    <source>
        <dbReference type="ARBA" id="ARBA00022927"/>
    </source>
</evidence>
<dbReference type="InterPro" id="IPR049031">
    <property type="entry name" value="T2SSK_SAM-like_1st"/>
</dbReference>
<keyword evidence="9 10" id="KW-0472">Membrane</keyword>
<dbReference type="RefSeq" id="WP_344760856.1">
    <property type="nucleotide sequence ID" value="NZ_BAAAZU010000031.1"/>
</dbReference>
<sequence>MRHERGVALLLVLWLTMLLAAVVGAFALTAQMEKLQGRTLSRGIVAEQAARAGVEYALTRLVDTDPRRRWLPDGRAYDWAFAGTRVRIEAIDESGKVDLNAADVDLLARLFVAVGVDQAEATAIASAIADWRDSDDLYQPQGGAETPSYVSAGLPWGAKNAPFDTVAEVEQVLGMTPAIYAKVAPLLTVYSGQARPDPNFAGAQVLQAMGEDAEPILARRRARTPSPDDAFLGGGSGTYSIDSRARLPNGRQATLRVVVRAGIGNVPGSSYTALRWEQGATAPR</sequence>
<comment type="caution">
    <text evidence="12">The sequence shown here is derived from an EMBL/GenBank/DDBJ whole genome shotgun (WGS) entry which is preliminary data.</text>
</comment>
<gene>
    <name evidence="12" type="ORF">GCM10022229_30190</name>
</gene>
<dbReference type="InterPro" id="IPR005628">
    <property type="entry name" value="GspK"/>
</dbReference>
<evidence type="ECO:0000256" key="2">
    <source>
        <dbReference type="ARBA" id="ARBA00007246"/>
    </source>
</evidence>
<keyword evidence="13" id="KW-1185">Reference proteome</keyword>
<protein>
    <recommendedName>
        <fullName evidence="10">Type II secretion system protein K</fullName>
    </recommendedName>
</protein>
<keyword evidence="8" id="KW-1133">Transmembrane helix</keyword>
<evidence type="ECO:0000256" key="10">
    <source>
        <dbReference type="PIRNR" id="PIRNR002786"/>
    </source>
</evidence>
<evidence type="ECO:0000256" key="9">
    <source>
        <dbReference type="ARBA" id="ARBA00023136"/>
    </source>
</evidence>
<dbReference type="PANTHER" id="PTHR38831">
    <property type="entry name" value="TYPE II SECRETION SYSTEM PROTEIN K"/>
    <property type="match status" value="1"/>
</dbReference>
<keyword evidence="4 10" id="KW-1003">Cell membrane</keyword>
<feature type="domain" description="T2SS protein K first SAM-like" evidence="11">
    <location>
        <begin position="99"/>
        <end position="190"/>
    </location>
</feature>
<evidence type="ECO:0000256" key="4">
    <source>
        <dbReference type="ARBA" id="ARBA00022475"/>
    </source>
</evidence>
<evidence type="ECO:0000259" key="11">
    <source>
        <dbReference type="Pfam" id="PF21687"/>
    </source>
</evidence>
<keyword evidence="7" id="KW-0653">Protein transport</keyword>
<comment type="subcellular location">
    <subcellularLocation>
        <location evidence="1 10">Cell inner membrane</location>
    </subcellularLocation>
</comment>
<evidence type="ECO:0000256" key="8">
    <source>
        <dbReference type="ARBA" id="ARBA00022989"/>
    </source>
</evidence>
<keyword evidence="3 10" id="KW-0813">Transport</keyword>
<evidence type="ECO:0000313" key="13">
    <source>
        <dbReference type="Proteomes" id="UP001501727"/>
    </source>
</evidence>
<dbReference type="InterPro" id="IPR038072">
    <property type="entry name" value="GspK_central_sf"/>
</dbReference>
<dbReference type="PIRSF" id="PIRSF002786">
    <property type="entry name" value="XcpX"/>
    <property type="match status" value="1"/>
</dbReference>
<proteinExistence type="inferred from homology"/>
<dbReference type="Gene3D" id="1.10.40.60">
    <property type="entry name" value="EpsJ-like"/>
    <property type="match status" value="1"/>
</dbReference>
<dbReference type="Proteomes" id="UP001501727">
    <property type="component" value="Unassembled WGS sequence"/>
</dbReference>
<dbReference type="PANTHER" id="PTHR38831:SF2">
    <property type="entry name" value="TYPE II SECRETION SYSTEM PROTEIN K"/>
    <property type="match status" value="1"/>
</dbReference>
<dbReference type="Pfam" id="PF21687">
    <property type="entry name" value="T2SSK_1st"/>
    <property type="match status" value="1"/>
</dbReference>
<evidence type="ECO:0000256" key="5">
    <source>
        <dbReference type="ARBA" id="ARBA00022519"/>
    </source>
</evidence>
<evidence type="ECO:0000256" key="1">
    <source>
        <dbReference type="ARBA" id="ARBA00004533"/>
    </source>
</evidence>
<evidence type="ECO:0000313" key="12">
    <source>
        <dbReference type="EMBL" id="GAA3934170.1"/>
    </source>
</evidence>
<dbReference type="SUPFAM" id="SSF158544">
    <property type="entry name" value="GspK insert domain-like"/>
    <property type="match status" value="1"/>
</dbReference>
<organism evidence="12 13">
    <name type="scientific">Luteimonas lutimaris</name>
    <dbReference type="NCBI Taxonomy" id="698645"/>
    <lineage>
        <taxon>Bacteria</taxon>
        <taxon>Pseudomonadati</taxon>
        <taxon>Pseudomonadota</taxon>
        <taxon>Gammaproteobacteria</taxon>
        <taxon>Lysobacterales</taxon>
        <taxon>Lysobacteraceae</taxon>
        <taxon>Luteimonas</taxon>
    </lineage>
</organism>
<accession>A0ABP7N452</accession>
<name>A0ABP7N452_9GAMM</name>
<reference evidence="13" key="1">
    <citation type="journal article" date="2019" name="Int. J. Syst. Evol. Microbiol.">
        <title>The Global Catalogue of Microorganisms (GCM) 10K type strain sequencing project: providing services to taxonomists for standard genome sequencing and annotation.</title>
        <authorList>
            <consortium name="The Broad Institute Genomics Platform"/>
            <consortium name="The Broad Institute Genome Sequencing Center for Infectious Disease"/>
            <person name="Wu L."/>
            <person name="Ma J."/>
        </authorList>
    </citation>
    <scope>NUCLEOTIDE SEQUENCE [LARGE SCALE GENOMIC DNA]</scope>
    <source>
        <strain evidence="13">JCM 16916</strain>
    </source>
</reference>
<dbReference type="EMBL" id="BAAAZU010000031">
    <property type="protein sequence ID" value="GAA3934170.1"/>
    <property type="molecule type" value="Genomic_DNA"/>
</dbReference>
<evidence type="ECO:0000256" key="6">
    <source>
        <dbReference type="ARBA" id="ARBA00022692"/>
    </source>
</evidence>
<keyword evidence="6" id="KW-0812">Transmembrane</keyword>
<comment type="similarity">
    <text evidence="2 10">Belongs to the GSP K family.</text>
</comment>
<evidence type="ECO:0000256" key="3">
    <source>
        <dbReference type="ARBA" id="ARBA00022448"/>
    </source>
</evidence>
<keyword evidence="5 10" id="KW-0997">Cell inner membrane</keyword>